<protein>
    <submittedName>
        <fullName evidence="2">Type II secretion system protein</fullName>
    </submittedName>
</protein>
<dbReference type="InterPro" id="IPR045584">
    <property type="entry name" value="Pilin-like"/>
</dbReference>
<dbReference type="Proteomes" id="UP001597375">
    <property type="component" value="Unassembled WGS sequence"/>
</dbReference>
<keyword evidence="1" id="KW-1133">Transmembrane helix</keyword>
<dbReference type="NCBIfam" id="TIGR02532">
    <property type="entry name" value="IV_pilin_GFxxxE"/>
    <property type="match status" value="1"/>
</dbReference>
<feature type="transmembrane region" description="Helical" evidence="1">
    <location>
        <begin position="12"/>
        <end position="37"/>
    </location>
</feature>
<dbReference type="InterPro" id="IPR012902">
    <property type="entry name" value="N_methyl_site"/>
</dbReference>
<keyword evidence="1" id="KW-0472">Membrane</keyword>
<sequence>MEPMKTHRKPKYGFTLVELLVVITIIAVLAGVVFSVANRARLAAKASTCVSNLRQCGLSVHVIRDEGLENKGRTPPGYFPSYGGWIGGPGVAWRQYTIYDLIGEQIGACIGDGGSYRWTTHPRDTFLNNPLSEVELAKGIPTEEIDFSGHPEQQIGGFGYNHLVNGWTTPNSEDDSPGYKRTSLNTIDFPNRTILMAEQQTNSPGTIIGPYRQAPHGNYKDKAHCLFVDGHVEAIANDYLPTNEAFLKYFRPAVAN</sequence>
<keyword evidence="3" id="KW-1185">Reference proteome</keyword>
<dbReference type="PANTHER" id="PTHR30093">
    <property type="entry name" value="GENERAL SECRETION PATHWAY PROTEIN G"/>
    <property type="match status" value="1"/>
</dbReference>
<proteinExistence type="predicted"/>
<dbReference type="SUPFAM" id="SSF54523">
    <property type="entry name" value="Pili subunits"/>
    <property type="match status" value="1"/>
</dbReference>
<dbReference type="Pfam" id="PF07963">
    <property type="entry name" value="N_methyl"/>
    <property type="match status" value="1"/>
</dbReference>
<evidence type="ECO:0000256" key="1">
    <source>
        <dbReference type="SAM" id="Phobius"/>
    </source>
</evidence>
<keyword evidence="1" id="KW-0812">Transmembrane</keyword>
<comment type="caution">
    <text evidence="2">The sequence shown here is derived from an EMBL/GenBank/DDBJ whole genome shotgun (WGS) entry which is preliminary data.</text>
</comment>
<name>A0ABW5DCA1_9BACT</name>
<gene>
    <name evidence="2" type="ORF">ACFSSA_15520</name>
</gene>
<accession>A0ABW5DCA1</accession>
<evidence type="ECO:0000313" key="3">
    <source>
        <dbReference type="Proteomes" id="UP001597375"/>
    </source>
</evidence>
<dbReference type="Gene3D" id="3.30.700.10">
    <property type="entry name" value="Glycoprotein, Type 4 Pilin"/>
    <property type="match status" value="1"/>
</dbReference>
<dbReference type="EMBL" id="JBHUIT010000034">
    <property type="protein sequence ID" value="MFD2258090.1"/>
    <property type="molecule type" value="Genomic_DNA"/>
</dbReference>
<evidence type="ECO:0000313" key="2">
    <source>
        <dbReference type="EMBL" id="MFD2258090.1"/>
    </source>
</evidence>
<organism evidence="2 3">
    <name type="scientific">Luteolibacter algae</name>
    <dbReference type="NCBI Taxonomy" id="454151"/>
    <lineage>
        <taxon>Bacteria</taxon>
        <taxon>Pseudomonadati</taxon>
        <taxon>Verrucomicrobiota</taxon>
        <taxon>Verrucomicrobiia</taxon>
        <taxon>Verrucomicrobiales</taxon>
        <taxon>Verrucomicrobiaceae</taxon>
        <taxon>Luteolibacter</taxon>
    </lineage>
</organism>
<reference evidence="3" key="1">
    <citation type="journal article" date="2019" name="Int. J. Syst. Evol. Microbiol.">
        <title>The Global Catalogue of Microorganisms (GCM) 10K type strain sequencing project: providing services to taxonomists for standard genome sequencing and annotation.</title>
        <authorList>
            <consortium name="The Broad Institute Genomics Platform"/>
            <consortium name="The Broad Institute Genome Sequencing Center for Infectious Disease"/>
            <person name="Wu L."/>
            <person name="Ma J."/>
        </authorList>
    </citation>
    <scope>NUCLEOTIDE SEQUENCE [LARGE SCALE GENOMIC DNA]</scope>
    <source>
        <strain evidence="3">CGMCC 4.7106</strain>
    </source>
</reference>